<accession>A0A7D3Y4I9</accession>
<dbReference type="KEGG" id="kpul:GXN76_07550"/>
<sequence length="144" mass="17007">MKPADLESKDWEQWAPYVDTVCIPVYQIRISDRKPDLREMKWMEQVSHRLEGELRGRLLLLPPIAYGSSNPKLLAPYLEGVAEELREARFHHLILLFPRHDRIMEDWNLKDSQGFTPMALEKEVDDLDKVVKTLVRQIVDLWDN</sequence>
<evidence type="ECO:0000313" key="1">
    <source>
        <dbReference type="EMBL" id="QKG84345.1"/>
    </source>
</evidence>
<evidence type="ECO:0000313" key="2">
    <source>
        <dbReference type="Proteomes" id="UP000503088"/>
    </source>
</evidence>
<dbReference type="InterPro" id="IPR019615">
    <property type="entry name" value="DUF2487"/>
</dbReference>
<dbReference type="RefSeq" id="WP_173221955.1">
    <property type="nucleotide sequence ID" value="NZ_CP048104.1"/>
</dbReference>
<name>A0A7D3Y4I9_9BACL</name>
<dbReference type="Proteomes" id="UP000503088">
    <property type="component" value="Chromosome"/>
</dbReference>
<gene>
    <name evidence="1" type="ORF">GXN76_07550</name>
</gene>
<reference evidence="1 2" key="1">
    <citation type="submission" date="2020-01" db="EMBL/GenBank/DDBJ databases">
        <authorList>
            <person name="Gulvik C.A."/>
            <person name="Batra D.G."/>
        </authorList>
    </citation>
    <scope>NUCLEOTIDE SEQUENCE [LARGE SCALE GENOMIC DNA]</scope>
    <source>
        <strain evidence="1 2">W9323</strain>
    </source>
</reference>
<dbReference type="EMBL" id="CP048104">
    <property type="protein sequence ID" value="QKG84345.1"/>
    <property type="molecule type" value="Genomic_DNA"/>
</dbReference>
<organism evidence="1 2">
    <name type="scientific">Kroppenstedtia pulmonis</name>
    <dbReference type="NCBI Taxonomy" id="1380685"/>
    <lineage>
        <taxon>Bacteria</taxon>
        <taxon>Bacillati</taxon>
        <taxon>Bacillota</taxon>
        <taxon>Bacilli</taxon>
        <taxon>Bacillales</taxon>
        <taxon>Thermoactinomycetaceae</taxon>
        <taxon>Kroppenstedtia</taxon>
    </lineage>
</organism>
<keyword evidence="2" id="KW-1185">Reference proteome</keyword>
<proteinExistence type="predicted"/>
<dbReference type="Pfam" id="PF10673">
    <property type="entry name" value="DUF2487"/>
    <property type="match status" value="1"/>
</dbReference>
<dbReference type="AlphaFoldDB" id="A0A7D3Y4I9"/>
<protein>
    <submittedName>
        <fullName evidence="1">DUF2487 family protein</fullName>
    </submittedName>
</protein>